<comment type="caution">
    <text evidence="1">The sequence shown here is derived from an EMBL/GenBank/DDBJ whole genome shotgun (WGS) entry which is preliminary data.</text>
</comment>
<dbReference type="AlphaFoldDB" id="A0A556APK3"/>
<name>A0A556APK3_9BURK</name>
<evidence type="ECO:0000313" key="2">
    <source>
        <dbReference type="Proteomes" id="UP000318405"/>
    </source>
</evidence>
<keyword evidence="2" id="KW-1185">Reference proteome</keyword>
<protein>
    <submittedName>
        <fullName evidence="1">DUF3175 domain-containing protein</fullName>
    </submittedName>
</protein>
<dbReference type="Pfam" id="PF11373">
    <property type="entry name" value="DUF3175"/>
    <property type="match status" value="1"/>
</dbReference>
<evidence type="ECO:0000313" key="1">
    <source>
        <dbReference type="EMBL" id="TSH94821.1"/>
    </source>
</evidence>
<dbReference type="InterPro" id="IPR021513">
    <property type="entry name" value="Phage_RSL1_Orf186"/>
</dbReference>
<accession>A0A556APK3</accession>
<dbReference type="EMBL" id="VLTJ01000023">
    <property type="protein sequence ID" value="TSH94821.1"/>
    <property type="molecule type" value="Genomic_DNA"/>
</dbReference>
<organism evidence="1 2">
    <name type="scientific">Verticiella sediminum</name>
    <dbReference type="NCBI Taxonomy" id="1247510"/>
    <lineage>
        <taxon>Bacteria</taxon>
        <taxon>Pseudomonadati</taxon>
        <taxon>Pseudomonadota</taxon>
        <taxon>Betaproteobacteria</taxon>
        <taxon>Burkholderiales</taxon>
        <taxon>Alcaligenaceae</taxon>
        <taxon>Verticiella</taxon>
    </lineage>
</organism>
<dbReference type="RefSeq" id="WP_143948467.1">
    <property type="nucleotide sequence ID" value="NZ_BAABMB010000001.1"/>
</dbReference>
<sequence>MPAKKWSQHVTETSDALDLPEGVFTWHDPQRIAAALKRSAQSSHRRKAEPYRSAMSMLTFYINRAGDQLSAAQRDVLERTKDELRKVFGRAPKR</sequence>
<proteinExistence type="predicted"/>
<dbReference type="OrthoDB" id="9807263at2"/>
<reference evidence="1 2" key="1">
    <citation type="submission" date="2019-07" db="EMBL/GenBank/DDBJ databases">
        <title>Qingshengfaniella alkalisoli gen. nov., sp. nov., isolated from saline soil.</title>
        <authorList>
            <person name="Xu L."/>
            <person name="Huang X.-X."/>
            <person name="Sun J.-Q."/>
        </authorList>
    </citation>
    <scope>NUCLEOTIDE SEQUENCE [LARGE SCALE GENOMIC DNA]</scope>
    <source>
        <strain evidence="1 2">DSM 27279</strain>
    </source>
</reference>
<gene>
    <name evidence="1" type="ORF">FOZ76_11800</name>
</gene>
<dbReference type="Proteomes" id="UP000318405">
    <property type="component" value="Unassembled WGS sequence"/>
</dbReference>